<evidence type="ECO:0000259" key="3">
    <source>
        <dbReference type="PROSITE" id="PS50076"/>
    </source>
</evidence>
<reference evidence="4" key="1">
    <citation type="submission" date="2021-01" db="EMBL/GenBank/DDBJ databases">
        <title>Adiantum capillus-veneris genome.</title>
        <authorList>
            <person name="Fang Y."/>
            <person name="Liao Q."/>
        </authorList>
    </citation>
    <scope>NUCLEOTIDE SEQUENCE</scope>
    <source>
        <strain evidence="4">H3</strain>
        <tissue evidence="4">Leaf</tissue>
    </source>
</reference>
<dbReference type="Gene3D" id="1.10.287.110">
    <property type="entry name" value="DnaJ domain"/>
    <property type="match status" value="1"/>
</dbReference>
<dbReference type="InterPro" id="IPR056988">
    <property type="entry name" value="Zn_ribbon_pln"/>
</dbReference>
<dbReference type="InterPro" id="IPR001623">
    <property type="entry name" value="DnaJ_domain"/>
</dbReference>
<dbReference type="Proteomes" id="UP000886520">
    <property type="component" value="Chromosome 23"/>
</dbReference>
<feature type="compositionally biased region" description="Polar residues" evidence="2">
    <location>
        <begin position="464"/>
        <end position="475"/>
    </location>
</feature>
<gene>
    <name evidence="4" type="ORF">GOP47_0024125</name>
</gene>
<protein>
    <recommendedName>
        <fullName evidence="3">J domain-containing protein</fullName>
    </recommendedName>
</protein>
<dbReference type="Pfam" id="PF11926">
    <property type="entry name" value="DUF3444"/>
    <property type="match status" value="1"/>
</dbReference>
<dbReference type="SMART" id="SM00271">
    <property type="entry name" value="DnaJ"/>
    <property type="match status" value="1"/>
</dbReference>
<dbReference type="Pfam" id="PF23551">
    <property type="entry name" value="Zn_ribbon_20"/>
    <property type="match status" value="1"/>
</dbReference>
<proteinExistence type="predicted"/>
<dbReference type="PANTHER" id="PTHR45089">
    <property type="entry name" value="DNAJ HEAT SHOCK AMINO-TERMINAL DOMAIN PROTEIN-RELATED"/>
    <property type="match status" value="1"/>
</dbReference>
<evidence type="ECO:0000313" key="4">
    <source>
        <dbReference type="EMBL" id="KAI5061620.1"/>
    </source>
</evidence>
<feature type="region of interest" description="Disordered" evidence="2">
    <location>
        <begin position="547"/>
        <end position="577"/>
    </location>
</feature>
<evidence type="ECO:0000256" key="1">
    <source>
        <dbReference type="SAM" id="Coils"/>
    </source>
</evidence>
<dbReference type="OrthoDB" id="10250354at2759"/>
<dbReference type="PANTHER" id="PTHR45089:SF24">
    <property type="entry name" value="DNAJ HEAT SHOCK N-TERMINAL DOMAIN-CONTAINING PROTEIN"/>
    <property type="match status" value="1"/>
</dbReference>
<feature type="compositionally biased region" description="Basic and acidic residues" evidence="2">
    <location>
        <begin position="479"/>
        <end position="490"/>
    </location>
</feature>
<keyword evidence="5" id="KW-1185">Reference proteome</keyword>
<feature type="region of interest" description="Disordered" evidence="2">
    <location>
        <begin position="457"/>
        <end position="519"/>
    </location>
</feature>
<evidence type="ECO:0000256" key="2">
    <source>
        <dbReference type="SAM" id="MobiDB-lite"/>
    </source>
</evidence>
<feature type="compositionally biased region" description="Polar residues" evidence="2">
    <location>
        <begin position="142"/>
        <end position="161"/>
    </location>
</feature>
<dbReference type="PROSITE" id="PS50076">
    <property type="entry name" value="DNAJ_2"/>
    <property type="match status" value="1"/>
</dbReference>
<dbReference type="InterPro" id="IPR024593">
    <property type="entry name" value="DUF3444"/>
</dbReference>
<feature type="region of interest" description="Disordered" evidence="2">
    <location>
        <begin position="607"/>
        <end position="630"/>
    </location>
</feature>
<dbReference type="InterPro" id="IPR036869">
    <property type="entry name" value="J_dom_sf"/>
</dbReference>
<dbReference type="EMBL" id="JABFUD020000023">
    <property type="protein sequence ID" value="KAI5061620.1"/>
    <property type="molecule type" value="Genomic_DNA"/>
</dbReference>
<keyword evidence="1" id="KW-0175">Coiled coil</keyword>
<dbReference type="Pfam" id="PF00226">
    <property type="entry name" value="DnaJ"/>
    <property type="match status" value="1"/>
</dbReference>
<evidence type="ECO:0000313" key="5">
    <source>
        <dbReference type="Proteomes" id="UP000886520"/>
    </source>
</evidence>
<dbReference type="AlphaFoldDB" id="A0A9D4U5T9"/>
<comment type="caution">
    <text evidence="4">The sequence shown here is derived from an EMBL/GenBank/DDBJ whole genome shotgun (WGS) entry which is preliminary data.</text>
</comment>
<sequence>MDCNREEAIRVRALAEAKLASQDYMLAKKYALKAQQLFPGLENMVQIMAVIDVHMAALVKIAGCNELDWYGILQVEPNADEAAVKKQYRKLALFLHPDKNKFAGAEAAFKLIGEASQVLSDKIRRSVYNAKRGLAQKRANPLTPSRNQRACNKQNHQQPNMQNVAPRQSDQLHPFTFWTACPFCHMRYQYLRKFEDKNLLCLHCRRAFIAKDLLRVNPTQAPPSGMQQPKHPTAGLNAFANGRCNATHPNNTAQAASAPKAGSVPVTHAQNGYKPVHKEETEKELQRKAHDLQSCMERQNEQAKQNGAKVAQKEEVKKEFGKKAHEFLKSMDKEQANQNGTKASQKQEVESELHRRAHEFLKSMELEKEQLKQQKEQVKYVNATNKCAANSFQSNYFVGREQQRRAEELHEPEVLQGAEDYLVWREQQRRAEELHKAEVLQRAQELRRSTELQKELEKQREHLGNTSATEQSKPIPTTEGKEKVVQKEHAGVPLKANKKQGKKHQESSSSETEEDEKDWKEVAVNWKNEGLPRRSSRSKRNVTYDCGDSDDDFQHVPPSKKARIDEVGGPEQGTKTLTTPQKLANFAKQAIRVKLNMEKTTAFTVEDEAQGPQEQRGLEKRSESGGMKGFSVSSCNIPDAEFFNFDNGREEKDVEAGQIWALYDDTDGMPRYYMRVKDVHFKPFKVSAGWFEVRKPSEEQFELLDLGYSFTCGEFRMSSSQVMHSVNSFSHLVKWEKLGKSMIKVYPKKGEIWCLYEEWKEGQQLLKASDSPSKYCIVEVLTDCSEVSGVSMMLLKRVEGFKTIYRLAHGQALEVPFLEILRFSHQVPAHKLSGNEAPNAPKDCWELDPAALPSNLMQPDAVA</sequence>
<organism evidence="4 5">
    <name type="scientific">Adiantum capillus-veneris</name>
    <name type="common">Maidenhair fern</name>
    <dbReference type="NCBI Taxonomy" id="13818"/>
    <lineage>
        <taxon>Eukaryota</taxon>
        <taxon>Viridiplantae</taxon>
        <taxon>Streptophyta</taxon>
        <taxon>Embryophyta</taxon>
        <taxon>Tracheophyta</taxon>
        <taxon>Polypodiopsida</taxon>
        <taxon>Polypodiidae</taxon>
        <taxon>Polypodiales</taxon>
        <taxon>Pteridineae</taxon>
        <taxon>Pteridaceae</taxon>
        <taxon>Vittarioideae</taxon>
        <taxon>Adiantum</taxon>
    </lineage>
</organism>
<feature type="region of interest" description="Disordered" evidence="2">
    <location>
        <begin position="135"/>
        <end position="161"/>
    </location>
</feature>
<accession>A0A9D4U5T9</accession>
<dbReference type="SUPFAM" id="SSF46565">
    <property type="entry name" value="Chaperone J-domain"/>
    <property type="match status" value="1"/>
</dbReference>
<feature type="coiled-coil region" evidence="1">
    <location>
        <begin position="354"/>
        <end position="381"/>
    </location>
</feature>
<name>A0A9D4U5T9_ADICA</name>
<dbReference type="CDD" id="cd06257">
    <property type="entry name" value="DnaJ"/>
    <property type="match status" value="1"/>
</dbReference>
<feature type="domain" description="J" evidence="3">
    <location>
        <begin position="68"/>
        <end position="132"/>
    </location>
</feature>
<dbReference type="PRINTS" id="PR00625">
    <property type="entry name" value="JDOMAIN"/>
</dbReference>